<reference evidence="6" key="1">
    <citation type="submission" date="2022-10" db="EMBL/GenBank/DDBJ databases">
        <title>Novel sulphate-reducing endosymbionts in the free-living metamonad Anaeramoeba.</title>
        <authorList>
            <person name="Jerlstrom-Hultqvist J."/>
            <person name="Cepicka I."/>
            <person name="Gallot-Lavallee L."/>
            <person name="Salas-Leiva D."/>
            <person name="Curtis B.A."/>
            <person name="Zahonova K."/>
            <person name="Pipaliya S."/>
            <person name="Dacks J."/>
            <person name="Roger A.J."/>
        </authorList>
    </citation>
    <scope>NUCLEOTIDE SEQUENCE</scope>
    <source>
        <strain evidence="6">BMAN</strain>
    </source>
</reference>
<feature type="domain" description="BTB" evidence="5">
    <location>
        <begin position="271"/>
        <end position="337"/>
    </location>
</feature>
<feature type="compositionally biased region" description="Acidic residues" evidence="4">
    <location>
        <begin position="375"/>
        <end position="385"/>
    </location>
</feature>
<dbReference type="OrthoDB" id="445896at2759"/>
<feature type="repeat" description="ANK" evidence="3">
    <location>
        <begin position="108"/>
        <end position="141"/>
    </location>
</feature>
<evidence type="ECO:0000313" key="7">
    <source>
        <dbReference type="Proteomes" id="UP001149090"/>
    </source>
</evidence>
<dbReference type="Pfam" id="PF00651">
    <property type="entry name" value="BTB"/>
    <property type="match status" value="1"/>
</dbReference>
<dbReference type="PROSITE" id="PS50088">
    <property type="entry name" value="ANK_REPEAT"/>
    <property type="match status" value="2"/>
</dbReference>
<accession>A0A9Q0RCE9</accession>
<dbReference type="PROSITE" id="PS50097">
    <property type="entry name" value="BTB"/>
    <property type="match status" value="1"/>
</dbReference>
<name>A0A9Q0RCE9_ANAIG</name>
<organism evidence="6 7">
    <name type="scientific">Anaeramoeba ignava</name>
    <name type="common">Anaerobic marine amoeba</name>
    <dbReference type="NCBI Taxonomy" id="1746090"/>
    <lineage>
        <taxon>Eukaryota</taxon>
        <taxon>Metamonada</taxon>
        <taxon>Anaeramoebidae</taxon>
        <taxon>Anaeramoeba</taxon>
    </lineage>
</organism>
<dbReference type="InterPro" id="IPR000210">
    <property type="entry name" value="BTB/POZ_dom"/>
</dbReference>
<keyword evidence="7" id="KW-1185">Reference proteome</keyword>
<dbReference type="Gene3D" id="3.30.710.10">
    <property type="entry name" value="Potassium Channel Kv1.1, Chain A"/>
    <property type="match status" value="1"/>
</dbReference>
<comment type="caution">
    <text evidence="6">The sequence shown here is derived from an EMBL/GenBank/DDBJ whole genome shotgun (WGS) entry which is preliminary data.</text>
</comment>
<feature type="repeat" description="ANK" evidence="3">
    <location>
        <begin position="76"/>
        <end position="109"/>
    </location>
</feature>
<dbReference type="SMART" id="SM00248">
    <property type="entry name" value="ANK"/>
    <property type="match status" value="4"/>
</dbReference>
<dbReference type="AlphaFoldDB" id="A0A9Q0RCE9"/>
<feature type="region of interest" description="Disordered" evidence="4">
    <location>
        <begin position="371"/>
        <end position="409"/>
    </location>
</feature>
<dbReference type="SMART" id="SM00225">
    <property type="entry name" value="BTB"/>
    <property type="match status" value="1"/>
</dbReference>
<protein>
    <submittedName>
        <fullName evidence="6">Ankyrin repeat-containing protein</fullName>
    </submittedName>
</protein>
<evidence type="ECO:0000259" key="5">
    <source>
        <dbReference type="PROSITE" id="PS50097"/>
    </source>
</evidence>
<dbReference type="EMBL" id="JAPDFW010000065">
    <property type="protein sequence ID" value="KAJ5075296.1"/>
    <property type="molecule type" value="Genomic_DNA"/>
</dbReference>
<evidence type="ECO:0000256" key="2">
    <source>
        <dbReference type="ARBA" id="ARBA00023043"/>
    </source>
</evidence>
<dbReference type="PANTHER" id="PTHR24134">
    <property type="entry name" value="ANKYRIN REPEAT-CONTAINING PROTEIN DDB_G0279043"/>
    <property type="match status" value="1"/>
</dbReference>
<evidence type="ECO:0000313" key="6">
    <source>
        <dbReference type="EMBL" id="KAJ5075296.1"/>
    </source>
</evidence>
<dbReference type="SUPFAM" id="SSF54695">
    <property type="entry name" value="POZ domain"/>
    <property type="match status" value="1"/>
</dbReference>
<dbReference type="Gene3D" id="1.25.40.20">
    <property type="entry name" value="Ankyrin repeat-containing domain"/>
    <property type="match status" value="1"/>
</dbReference>
<evidence type="ECO:0000256" key="1">
    <source>
        <dbReference type="ARBA" id="ARBA00022737"/>
    </source>
</evidence>
<dbReference type="InterPro" id="IPR002110">
    <property type="entry name" value="Ankyrin_rpt"/>
</dbReference>
<keyword evidence="1" id="KW-0677">Repeat</keyword>
<evidence type="ECO:0000256" key="3">
    <source>
        <dbReference type="PROSITE-ProRule" id="PRU00023"/>
    </source>
</evidence>
<sequence>MKSSLNPFYIEIYAVKDRQSDVHVKILLEYDAQINVENVYPPLFYAVRYSCFPNIITCLLKSGSSLDQKYFNISNKNSTVLHCAIYYNSNPQNIRILLESGANPNAKDGNTPLHLALLNSQNEEIIKDLIFFGADVNISNGLKPIQILCSQKIKEILQYNTSFVNGIKFLLKSREMTDIKIQTFDKDIQAHEIILKTRLGEKNMEKVIRYFSTIDSKTALLDLNFIYTGVQNNHSQTFLLIFENKTPENLIKGFEGLILDFEKIYQDESTKDFTVTFEDRNLKVHKIILFARSELYRGMFLNVVDSSNKVSEYSGRSYESVEELFYFLYSDKLHPNLPEFILEELSDAKDYYQLDDFSKLTLELEKQKNINQIENENENENETENENEKENETENENENENEKENENQIQNQIQNEKIIEQKKSKTFFHCNFM</sequence>
<dbReference type="SUPFAM" id="SSF48403">
    <property type="entry name" value="Ankyrin repeat"/>
    <property type="match status" value="1"/>
</dbReference>
<keyword evidence="2 3" id="KW-0040">ANK repeat</keyword>
<dbReference type="InterPro" id="IPR011333">
    <property type="entry name" value="SKP1/BTB/POZ_sf"/>
</dbReference>
<evidence type="ECO:0000256" key="4">
    <source>
        <dbReference type="SAM" id="MobiDB-lite"/>
    </source>
</evidence>
<dbReference type="Pfam" id="PF12796">
    <property type="entry name" value="Ank_2"/>
    <property type="match status" value="1"/>
</dbReference>
<gene>
    <name evidence="6" type="ORF">M0811_07266</name>
</gene>
<dbReference type="PANTHER" id="PTHR24134:SF9">
    <property type="entry name" value="ANKYRIN REPEAT AND SOCS BOX PROTEIN 8"/>
    <property type="match status" value="1"/>
</dbReference>
<dbReference type="Proteomes" id="UP001149090">
    <property type="component" value="Unassembled WGS sequence"/>
</dbReference>
<dbReference type="InterPro" id="IPR036770">
    <property type="entry name" value="Ankyrin_rpt-contain_sf"/>
</dbReference>
<proteinExistence type="predicted"/>
<dbReference type="PROSITE" id="PS50297">
    <property type="entry name" value="ANK_REP_REGION"/>
    <property type="match status" value="2"/>
</dbReference>